<evidence type="ECO:0000313" key="9">
    <source>
        <dbReference type="EMBL" id="GFH44706.1"/>
    </source>
</evidence>
<dbReference type="GO" id="GO:0005337">
    <property type="term" value="F:nucleoside transmembrane transporter activity"/>
    <property type="evidence" value="ECO:0007669"/>
    <property type="project" value="InterPro"/>
</dbReference>
<keyword evidence="4 8" id="KW-0812">Transmembrane</keyword>
<feature type="transmembrane region" description="Helical" evidence="8">
    <location>
        <begin position="177"/>
        <end position="198"/>
    </location>
</feature>
<evidence type="ECO:0000256" key="5">
    <source>
        <dbReference type="ARBA" id="ARBA00022989"/>
    </source>
</evidence>
<feature type="transmembrane region" description="Helical" evidence="8">
    <location>
        <begin position="244"/>
        <end position="265"/>
    </location>
</feature>
<dbReference type="InterPro" id="IPR036259">
    <property type="entry name" value="MFS_trans_sf"/>
</dbReference>
<feature type="transmembrane region" description="Helical" evidence="8">
    <location>
        <begin position="444"/>
        <end position="460"/>
    </location>
</feature>
<proteinExistence type="inferred from homology"/>
<feature type="transmembrane region" description="Helical" evidence="8">
    <location>
        <begin position="308"/>
        <end position="329"/>
    </location>
</feature>
<feature type="region of interest" description="Disordered" evidence="7">
    <location>
        <begin position="1"/>
        <end position="59"/>
    </location>
</feature>
<keyword evidence="6 8" id="KW-0472">Membrane</keyword>
<accession>A0AAD3CH31</accession>
<dbReference type="PANTHER" id="PTHR10332:SF88">
    <property type="entry name" value="EQUILIBRATIVE NUCLEOSIDE TRANSPORTER 1, ISOFORM A"/>
    <property type="match status" value="1"/>
</dbReference>
<keyword evidence="5 8" id="KW-1133">Transmembrane helix</keyword>
<protein>
    <recommendedName>
        <fullName evidence="11">Equilibrative nucleoside transporter</fullName>
    </recommendedName>
</protein>
<evidence type="ECO:0000313" key="10">
    <source>
        <dbReference type="Proteomes" id="UP001054902"/>
    </source>
</evidence>
<feature type="transmembrane region" description="Helical" evidence="8">
    <location>
        <begin position="480"/>
        <end position="499"/>
    </location>
</feature>
<feature type="transmembrane region" description="Helical" evidence="8">
    <location>
        <begin position="128"/>
        <end position="150"/>
    </location>
</feature>
<feature type="compositionally biased region" description="Polar residues" evidence="7">
    <location>
        <begin position="20"/>
        <end position="39"/>
    </location>
</feature>
<dbReference type="SUPFAM" id="SSF103473">
    <property type="entry name" value="MFS general substrate transporter"/>
    <property type="match status" value="1"/>
</dbReference>
<name>A0AAD3CH31_9STRA</name>
<keyword evidence="10" id="KW-1185">Reference proteome</keyword>
<evidence type="ECO:0008006" key="11">
    <source>
        <dbReference type="Google" id="ProtNLM"/>
    </source>
</evidence>
<comment type="subcellular location">
    <subcellularLocation>
        <location evidence="1">Membrane</location>
        <topology evidence="1">Multi-pass membrane protein</topology>
    </subcellularLocation>
</comment>
<comment type="similarity">
    <text evidence="2">Belongs to the SLC29A/ENT transporter (TC 2.A.57) family.</text>
</comment>
<feature type="transmembrane region" description="Helical" evidence="8">
    <location>
        <begin position="401"/>
        <end position="424"/>
    </location>
</feature>
<reference evidence="9 10" key="1">
    <citation type="journal article" date="2021" name="Sci. Rep.">
        <title>The genome of the diatom Chaetoceros tenuissimus carries an ancient integrated fragment of an extant virus.</title>
        <authorList>
            <person name="Hongo Y."/>
            <person name="Kimura K."/>
            <person name="Takaki Y."/>
            <person name="Yoshida Y."/>
            <person name="Baba S."/>
            <person name="Kobayashi G."/>
            <person name="Nagasaki K."/>
            <person name="Hano T."/>
            <person name="Tomaru Y."/>
        </authorList>
    </citation>
    <scope>NUCLEOTIDE SEQUENCE [LARGE SCALE GENOMIC DNA]</scope>
    <source>
        <strain evidence="9 10">NIES-3715</strain>
    </source>
</reference>
<keyword evidence="3" id="KW-0813">Transport</keyword>
<dbReference type="EMBL" id="BLLK01000020">
    <property type="protein sequence ID" value="GFH44706.1"/>
    <property type="molecule type" value="Genomic_DNA"/>
</dbReference>
<dbReference type="InterPro" id="IPR002259">
    <property type="entry name" value="Eqnu_transpt"/>
</dbReference>
<dbReference type="Pfam" id="PF01733">
    <property type="entry name" value="Nucleoside_tran"/>
    <property type="match status" value="1"/>
</dbReference>
<feature type="transmembrane region" description="Helical" evidence="8">
    <location>
        <begin position="71"/>
        <end position="94"/>
    </location>
</feature>
<dbReference type="GO" id="GO:0005886">
    <property type="term" value="C:plasma membrane"/>
    <property type="evidence" value="ECO:0007669"/>
    <property type="project" value="TreeGrafter"/>
</dbReference>
<feature type="transmembrane region" description="Helical" evidence="8">
    <location>
        <begin position="210"/>
        <end position="232"/>
    </location>
</feature>
<dbReference type="PANTHER" id="PTHR10332">
    <property type="entry name" value="EQUILIBRATIVE NUCLEOSIDE TRANSPORTER"/>
    <property type="match status" value="1"/>
</dbReference>
<evidence type="ECO:0000256" key="3">
    <source>
        <dbReference type="ARBA" id="ARBA00022448"/>
    </source>
</evidence>
<feature type="transmembrane region" description="Helical" evidence="8">
    <location>
        <begin position="514"/>
        <end position="541"/>
    </location>
</feature>
<dbReference type="AlphaFoldDB" id="A0AAD3CH31"/>
<dbReference type="Proteomes" id="UP001054902">
    <property type="component" value="Unassembled WGS sequence"/>
</dbReference>
<feature type="transmembrane region" description="Helical" evidence="8">
    <location>
        <begin position="553"/>
        <end position="576"/>
    </location>
</feature>
<evidence type="ECO:0000256" key="1">
    <source>
        <dbReference type="ARBA" id="ARBA00004141"/>
    </source>
</evidence>
<sequence>MTQQQDESTGSSHDDDPHFQSMTQQEIQQYDMSSTSLSEQDAAPLNESRTDETRDAAIQSPSKKDRLLVKLVFLILGIGFLLPWNAVVSAAAYFESRTCISSLQNSAVAQENDDDGSSTSSTKTSSNFMLWFGLIYSFTGVITLGLRILYQQQHTKSNTISNTAETEAKSRRVQKQIIIASLSLFLFVMLLTTALVLVPKLDPNFFQQVSLLSSAIFGIAGSFIGAGITSFANMFPPDIGITPFISGQAIGGIVISLLNFILFGVEQKGADSFWNEKCRNSSFLKFDASIYLKDDAGGCEAYNIDFGAFAYFSAGSFFLVVCLVLYTHLEKSDIAEYYRLESTRSDNIVVDGNDVTQDEEVSHAQQQDAETDSLREPLLESTLEITTSNVEDSKASVVWKLIASPTISIFLTFMVTLTIFPSWATKMMSVNECKHRGNRLENDLFIPGLIVIFNVFDFLGRTASGYIRIETMNANKVLKILAWMRFIFFPLCLLCQANGNRIVSTITLFLNDQWPILFMVLLAFTNGFVSTLSFIYAAIVMPKDDESQQIGSTILNFSLGLGCLFGSLTSFIYNYVGTGHW</sequence>
<organism evidence="9 10">
    <name type="scientific">Chaetoceros tenuissimus</name>
    <dbReference type="NCBI Taxonomy" id="426638"/>
    <lineage>
        <taxon>Eukaryota</taxon>
        <taxon>Sar</taxon>
        <taxon>Stramenopiles</taxon>
        <taxon>Ochrophyta</taxon>
        <taxon>Bacillariophyta</taxon>
        <taxon>Coscinodiscophyceae</taxon>
        <taxon>Chaetocerotophycidae</taxon>
        <taxon>Chaetocerotales</taxon>
        <taxon>Chaetocerotaceae</taxon>
        <taxon>Chaetoceros</taxon>
    </lineage>
</organism>
<evidence type="ECO:0000256" key="4">
    <source>
        <dbReference type="ARBA" id="ARBA00022692"/>
    </source>
</evidence>
<gene>
    <name evidence="9" type="ORF">CTEN210_01180</name>
</gene>
<evidence type="ECO:0000256" key="7">
    <source>
        <dbReference type="SAM" id="MobiDB-lite"/>
    </source>
</evidence>
<comment type="caution">
    <text evidence="9">The sequence shown here is derived from an EMBL/GenBank/DDBJ whole genome shotgun (WGS) entry which is preliminary data.</text>
</comment>
<evidence type="ECO:0000256" key="8">
    <source>
        <dbReference type="SAM" id="Phobius"/>
    </source>
</evidence>
<evidence type="ECO:0000256" key="2">
    <source>
        <dbReference type="ARBA" id="ARBA00007965"/>
    </source>
</evidence>
<evidence type="ECO:0000256" key="6">
    <source>
        <dbReference type="ARBA" id="ARBA00023136"/>
    </source>
</evidence>
<feature type="compositionally biased region" description="Polar residues" evidence="7">
    <location>
        <begin position="1"/>
        <end position="11"/>
    </location>
</feature>